<dbReference type="Proteomes" id="UP001501490">
    <property type="component" value="Unassembled WGS sequence"/>
</dbReference>
<sequence length="231" mass="26251">MLGPEPSDLPEPREPQPEQTFFYRDDEIPADEVAGFAISAPYARDRDAALGQLFRSNDELLDWVRGRPEEVAVARLAARVDRVRALPRNQVDNDQLIARRRRSVERIMDDMAELASQTGDAVDSAELFHRATRPDHPLEVPVFDPVSWFTSTNATGFLPFTNWLPMGGGFWRLAWFGWSNRPRSWRYSGWVWAFDGEFWNGASVLTGWFPFGYGPLAAWGMDMRVSSALVA</sequence>
<keyword evidence="2" id="KW-1185">Reference proteome</keyword>
<dbReference type="EMBL" id="BAABAB010000036">
    <property type="protein sequence ID" value="GAA3634907.1"/>
    <property type="molecule type" value="Genomic_DNA"/>
</dbReference>
<comment type="caution">
    <text evidence="1">The sequence shown here is derived from an EMBL/GenBank/DDBJ whole genome shotgun (WGS) entry which is preliminary data.</text>
</comment>
<evidence type="ECO:0000313" key="1">
    <source>
        <dbReference type="EMBL" id="GAA3634907.1"/>
    </source>
</evidence>
<reference evidence="2" key="1">
    <citation type="journal article" date="2019" name="Int. J. Syst. Evol. Microbiol.">
        <title>The Global Catalogue of Microorganisms (GCM) 10K type strain sequencing project: providing services to taxonomists for standard genome sequencing and annotation.</title>
        <authorList>
            <consortium name="The Broad Institute Genomics Platform"/>
            <consortium name="The Broad Institute Genome Sequencing Center for Infectious Disease"/>
            <person name="Wu L."/>
            <person name="Ma J."/>
        </authorList>
    </citation>
    <scope>NUCLEOTIDE SEQUENCE [LARGE SCALE GENOMIC DNA]</scope>
    <source>
        <strain evidence="2">JCM 16929</strain>
    </source>
</reference>
<protein>
    <submittedName>
        <fullName evidence="1">Uncharacterized protein</fullName>
    </submittedName>
</protein>
<evidence type="ECO:0000313" key="2">
    <source>
        <dbReference type="Proteomes" id="UP001501490"/>
    </source>
</evidence>
<organism evidence="1 2">
    <name type="scientific">Microlunatus ginsengisoli</name>
    <dbReference type="NCBI Taxonomy" id="363863"/>
    <lineage>
        <taxon>Bacteria</taxon>
        <taxon>Bacillati</taxon>
        <taxon>Actinomycetota</taxon>
        <taxon>Actinomycetes</taxon>
        <taxon>Propionibacteriales</taxon>
        <taxon>Propionibacteriaceae</taxon>
        <taxon>Microlunatus</taxon>
    </lineage>
</organism>
<accession>A0ABP7AL94</accession>
<gene>
    <name evidence="1" type="ORF">GCM10022236_41870</name>
</gene>
<name>A0ABP7AL94_9ACTN</name>
<proteinExistence type="predicted"/>
<dbReference type="RefSeq" id="WP_344808242.1">
    <property type="nucleotide sequence ID" value="NZ_BAABAB010000036.1"/>
</dbReference>